<keyword evidence="6 7" id="KW-0694">RNA-binding</keyword>
<feature type="binding site" evidence="7 8">
    <location>
        <position position="102"/>
    </location>
    <ligand>
        <name>S-adenosyl-L-methionine</name>
        <dbReference type="ChEBI" id="CHEBI:59789"/>
    </ligand>
</feature>
<feature type="binding site" evidence="7 8">
    <location>
        <position position="31"/>
    </location>
    <ligand>
        <name>S-adenosyl-L-methionine</name>
        <dbReference type="ChEBI" id="CHEBI:59789"/>
    </ligand>
</feature>
<evidence type="ECO:0000256" key="5">
    <source>
        <dbReference type="ARBA" id="ARBA00022691"/>
    </source>
</evidence>
<keyword evidence="2 7" id="KW-0698">rRNA processing</keyword>
<dbReference type="InterPro" id="IPR020596">
    <property type="entry name" value="rRNA_Ade_Mease_Trfase_CS"/>
</dbReference>
<keyword evidence="11" id="KW-1185">Reference proteome</keyword>
<evidence type="ECO:0000256" key="3">
    <source>
        <dbReference type="ARBA" id="ARBA00022603"/>
    </source>
</evidence>
<dbReference type="EMBL" id="JACRSQ010000034">
    <property type="protein sequence ID" value="MBC8544845.1"/>
    <property type="molecule type" value="Genomic_DNA"/>
</dbReference>
<gene>
    <name evidence="7 10" type="primary">rsmA</name>
    <name evidence="7" type="synonym">ksgA</name>
    <name evidence="10" type="ORF">H8730_14955</name>
</gene>
<dbReference type="InterPro" id="IPR029063">
    <property type="entry name" value="SAM-dependent_MTases_sf"/>
</dbReference>
<dbReference type="Gene3D" id="1.10.8.100">
    <property type="entry name" value="Ribosomal RNA adenine dimethylase-like, domain 2"/>
    <property type="match status" value="1"/>
</dbReference>
<dbReference type="PROSITE" id="PS01131">
    <property type="entry name" value="RRNA_A_DIMETH"/>
    <property type="match status" value="1"/>
</dbReference>
<feature type="binding site" evidence="7 8">
    <location>
        <position position="77"/>
    </location>
    <ligand>
        <name>S-adenosyl-L-methionine</name>
        <dbReference type="ChEBI" id="CHEBI:59789"/>
    </ligand>
</feature>
<dbReference type="CDD" id="cd02440">
    <property type="entry name" value="AdoMet_MTases"/>
    <property type="match status" value="1"/>
</dbReference>
<dbReference type="Proteomes" id="UP000657006">
    <property type="component" value="Unassembled WGS sequence"/>
</dbReference>
<evidence type="ECO:0000256" key="4">
    <source>
        <dbReference type="ARBA" id="ARBA00022679"/>
    </source>
</evidence>
<dbReference type="EC" id="2.1.1.182" evidence="7"/>
<comment type="caution">
    <text evidence="10">The sequence shown here is derived from an EMBL/GenBank/DDBJ whole genome shotgun (WGS) entry which is preliminary data.</text>
</comment>
<accession>A0A926DX53</accession>
<feature type="binding site" evidence="7 8">
    <location>
        <position position="56"/>
    </location>
    <ligand>
        <name>S-adenosyl-L-methionine</name>
        <dbReference type="ChEBI" id="CHEBI:59789"/>
    </ligand>
</feature>
<dbReference type="GO" id="GO:0005829">
    <property type="term" value="C:cytosol"/>
    <property type="evidence" value="ECO:0007669"/>
    <property type="project" value="TreeGrafter"/>
</dbReference>
<organism evidence="10 11">
    <name type="scientific">Bianquea renquensis</name>
    <dbReference type="NCBI Taxonomy" id="2763661"/>
    <lineage>
        <taxon>Bacteria</taxon>
        <taxon>Bacillati</taxon>
        <taxon>Bacillota</taxon>
        <taxon>Clostridia</taxon>
        <taxon>Eubacteriales</taxon>
        <taxon>Bianqueaceae</taxon>
        <taxon>Bianquea</taxon>
    </lineage>
</organism>
<reference evidence="10" key="1">
    <citation type="submission" date="2020-08" db="EMBL/GenBank/DDBJ databases">
        <title>Genome public.</title>
        <authorList>
            <person name="Liu C."/>
            <person name="Sun Q."/>
        </authorList>
    </citation>
    <scope>NUCLEOTIDE SEQUENCE</scope>
    <source>
        <strain evidence="10">NSJ-32</strain>
    </source>
</reference>
<dbReference type="AlphaFoldDB" id="A0A926DX53"/>
<comment type="function">
    <text evidence="7">Specifically dimethylates two adjacent adenosines (A1518 and A1519) in the loop of a conserved hairpin near the 3'-end of 16S rRNA in the 30S particle. May play a critical role in biogenesis of 30S subunits.</text>
</comment>
<evidence type="ECO:0000256" key="6">
    <source>
        <dbReference type="ARBA" id="ARBA00022884"/>
    </source>
</evidence>
<keyword evidence="5 7" id="KW-0949">S-adenosyl-L-methionine</keyword>
<keyword evidence="4 7" id="KW-0808">Transferase</keyword>
<dbReference type="InterPro" id="IPR001737">
    <property type="entry name" value="KsgA/Erm"/>
</dbReference>
<feature type="binding site" evidence="7 8">
    <location>
        <position position="29"/>
    </location>
    <ligand>
        <name>S-adenosyl-L-methionine</name>
        <dbReference type="ChEBI" id="CHEBI:59789"/>
    </ligand>
</feature>
<dbReference type="InterPro" id="IPR020598">
    <property type="entry name" value="rRNA_Ade_methylase_Trfase_N"/>
</dbReference>
<evidence type="ECO:0000313" key="11">
    <source>
        <dbReference type="Proteomes" id="UP000657006"/>
    </source>
</evidence>
<dbReference type="NCBIfam" id="TIGR00755">
    <property type="entry name" value="ksgA"/>
    <property type="match status" value="1"/>
</dbReference>
<evidence type="ECO:0000256" key="1">
    <source>
        <dbReference type="ARBA" id="ARBA00022490"/>
    </source>
</evidence>
<dbReference type="SMART" id="SM00650">
    <property type="entry name" value="rADc"/>
    <property type="match status" value="1"/>
</dbReference>
<dbReference type="Gene3D" id="3.40.50.150">
    <property type="entry name" value="Vaccinia Virus protein VP39"/>
    <property type="match status" value="1"/>
</dbReference>
<feature type="domain" description="Ribosomal RNA adenine methylase transferase N-terminal" evidence="9">
    <location>
        <begin position="36"/>
        <end position="211"/>
    </location>
</feature>
<keyword evidence="1 7" id="KW-0963">Cytoplasm</keyword>
<dbReference type="FunFam" id="3.40.50.150:FF:000023">
    <property type="entry name" value="Ribosomal RNA small subunit methyltransferase A"/>
    <property type="match status" value="1"/>
</dbReference>
<dbReference type="PANTHER" id="PTHR11727">
    <property type="entry name" value="DIMETHYLADENOSINE TRANSFERASE"/>
    <property type="match status" value="1"/>
</dbReference>
<evidence type="ECO:0000259" key="9">
    <source>
        <dbReference type="SMART" id="SM00650"/>
    </source>
</evidence>
<dbReference type="InterPro" id="IPR011530">
    <property type="entry name" value="rRNA_adenine_dimethylase"/>
</dbReference>
<evidence type="ECO:0000256" key="8">
    <source>
        <dbReference type="PROSITE-ProRule" id="PRU01026"/>
    </source>
</evidence>
<dbReference type="InterPro" id="IPR023165">
    <property type="entry name" value="rRNA_Ade_diMease-like_C"/>
</dbReference>
<dbReference type="HAMAP" id="MF_00607">
    <property type="entry name" value="16SrRNA_methyltr_A"/>
    <property type="match status" value="1"/>
</dbReference>
<name>A0A926DX53_9FIRM</name>
<dbReference type="RefSeq" id="WP_177713959.1">
    <property type="nucleotide sequence ID" value="NZ_JACRSQ010000034.1"/>
</dbReference>
<protein>
    <recommendedName>
        <fullName evidence="7">Ribosomal RNA small subunit methyltransferase A</fullName>
        <ecNumber evidence="7">2.1.1.182</ecNumber>
    </recommendedName>
    <alternativeName>
        <fullName evidence="7">16S rRNA (adenine(1518)-N(6)/adenine(1519)-N(6))-dimethyltransferase</fullName>
    </alternativeName>
    <alternativeName>
        <fullName evidence="7">16S rRNA dimethyladenosine transferase</fullName>
    </alternativeName>
    <alternativeName>
        <fullName evidence="7">16S rRNA dimethylase</fullName>
    </alternativeName>
    <alternativeName>
        <fullName evidence="7">S-adenosylmethionine-6-N', N'-adenosyl(rRNA) dimethyltransferase</fullName>
    </alternativeName>
</protein>
<evidence type="ECO:0000313" key="10">
    <source>
        <dbReference type="EMBL" id="MBC8544845.1"/>
    </source>
</evidence>
<feature type="binding site" evidence="7 8">
    <location>
        <position position="126"/>
    </location>
    <ligand>
        <name>S-adenosyl-L-methionine</name>
        <dbReference type="ChEBI" id="CHEBI:59789"/>
    </ligand>
</feature>
<dbReference type="GO" id="GO:0003723">
    <property type="term" value="F:RNA binding"/>
    <property type="evidence" value="ECO:0007669"/>
    <property type="project" value="UniProtKB-UniRule"/>
</dbReference>
<dbReference type="SUPFAM" id="SSF53335">
    <property type="entry name" value="S-adenosyl-L-methionine-dependent methyltransferases"/>
    <property type="match status" value="1"/>
</dbReference>
<dbReference type="Pfam" id="PF00398">
    <property type="entry name" value="RrnaAD"/>
    <property type="match status" value="1"/>
</dbReference>
<comment type="similarity">
    <text evidence="7">Belongs to the class I-like SAM-binding methyltransferase superfamily. rRNA adenine N(6)-methyltransferase family. RsmA subfamily.</text>
</comment>
<comment type="subcellular location">
    <subcellularLocation>
        <location evidence="7">Cytoplasm</location>
    </subcellularLocation>
</comment>
<sequence length="289" mass="31794">MSERIASPGKTIEILQAHQFQFLKKYGQNFLIDLHVLDKITASAQIGPEDVCVEIGPGIGSLTQALAERAAKVIAVEIDSRLIPILNKNLEGYENVSILNEDFLKLDLAGYLAKEGIQGPIKVIANLPYYITTPVIMGLLEGAVPLHSITVMVQEEVARRMQAGPGTKDYGALSLAVQYYSKPEIVAFVPPNCFIPRPNVGSAVIRLERTAEPPAPVADVKLLFRVIRASFGQRRKTMLNSLSNSQELPFGKEQIRHALEDLGIDERIRGEALTLLQFIEVSNRLAKEA</sequence>
<dbReference type="GO" id="GO:0052908">
    <property type="term" value="F:16S rRNA (adenine(1518)-N(6)/adenine(1519)-N(6))-dimethyltransferase activity"/>
    <property type="evidence" value="ECO:0007669"/>
    <property type="project" value="UniProtKB-EC"/>
</dbReference>
<dbReference type="PROSITE" id="PS51689">
    <property type="entry name" value="SAM_RNA_A_N6_MT"/>
    <property type="match status" value="1"/>
</dbReference>
<comment type="catalytic activity">
    <reaction evidence="7">
        <text>adenosine(1518)/adenosine(1519) in 16S rRNA + 4 S-adenosyl-L-methionine = N(6)-dimethyladenosine(1518)/N(6)-dimethyladenosine(1519) in 16S rRNA + 4 S-adenosyl-L-homocysteine + 4 H(+)</text>
        <dbReference type="Rhea" id="RHEA:19609"/>
        <dbReference type="Rhea" id="RHEA-COMP:10232"/>
        <dbReference type="Rhea" id="RHEA-COMP:10233"/>
        <dbReference type="ChEBI" id="CHEBI:15378"/>
        <dbReference type="ChEBI" id="CHEBI:57856"/>
        <dbReference type="ChEBI" id="CHEBI:59789"/>
        <dbReference type="ChEBI" id="CHEBI:74411"/>
        <dbReference type="ChEBI" id="CHEBI:74493"/>
        <dbReference type="EC" id="2.1.1.182"/>
    </reaction>
</comment>
<evidence type="ECO:0000256" key="2">
    <source>
        <dbReference type="ARBA" id="ARBA00022552"/>
    </source>
</evidence>
<proteinExistence type="inferred from homology"/>
<dbReference type="PANTHER" id="PTHR11727:SF7">
    <property type="entry name" value="DIMETHYLADENOSINE TRANSFERASE-RELATED"/>
    <property type="match status" value="1"/>
</dbReference>
<evidence type="ECO:0000256" key="7">
    <source>
        <dbReference type="HAMAP-Rule" id="MF_00607"/>
    </source>
</evidence>
<keyword evidence="3 7" id="KW-0489">Methyltransferase</keyword>